<keyword evidence="3" id="KW-1185">Reference proteome</keyword>
<dbReference type="RefSeq" id="WP_093309598.1">
    <property type="nucleotide sequence ID" value="NZ_FOZG01000001.1"/>
</dbReference>
<sequence>MILALLLAAVAQPAPTPAWLAGRWVPVSDASAQDAEACAGEEARSWRADGSYASMQEGGVWRLTAGKLTEWPYDAEGEPTGGASRVSRLQRIAPDRLRLTDIDGEQVEWRRCR</sequence>
<dbReference type="AlphaFoldDB" id="A0A1I6JHD5"/>
<proteinExistence type="predicted"/>
<evidence type="ECO:0000313" key="2">
    <source>
        <dbReference type="EMBL" id="SFR78396.1"/>
    </source>
</evidence>
<dbReference type="STRING" id="1166337.SAMN05192580_0277"/>
<dbReference type="EMBL" id="FOZG01000001">
    <property type="protein sequence ID" value="SFR78396.1"/>
    <property type="molecule type" value="Genomic_DNA"/>
</dbReference>
<evidence type="ECO:0000313" key="3">
    <source>
        <dbReference type="Proteomes" id="UP000198824"/>
    </source>
</evidence>
<reference evidence="2 3" key="1">
    <citation type="submission" date="2016-10" db="EMBL/GenBank/DDBJ databases">
        <authorList>
            <person name="de Groot N.N."/>
        </authorList>
    </citation>
    <scope>NUCLEOTIDE SEQUENCE [LARGE SCALE GENOMIC DNA]</scope>
    <source>
        <strain evidence="2 3">S5-249</strain>
    </source>
</reference>
<feature type="signal peptide" evidence="1">
    <location>
        <begin position="1"/>
        <end position="20"/>
    </location>
</feature>
<dbReference type="OrthoDB" id="7630980at2"/>
<protein>
    <submittedName>
        <fullName evidence="2">Uncharacterized protein</fullName>
    </submittedName>
</protein>
<gene>
    <name evidence="2" type="ORF">SAMN05192580_0277</name>
</gene>
<name>A0A1I6JHD5_9SPHN</name>
<organism evidence="2 3">
    <name type="scientific">Sphingomonas jatrophae</name>
    <dbReference type="NCBI Taxonomy" id="1166337"/>
    <lineage>
        <taxon>Bacteria</taxon>
        <taxon>Pseudomonadati</taxon>
        <taxon>Pseudomonadota</taxon>
        <taxon>Alphaproteobacteria</taxon>
        <taxon>Sphingomonadales</taxon>
        <taxon>Sphingomonadaceae</taxon>
        <taxon>Sphingomonas</taxon>
    </lineage>
</organism>
<dbReference type="Proteomes" id="UP000198824">
    <property type="component" value="Unassembled WGS sequence"/>
</dbReference>
<evidence type="ECO:0000256" key="1">
    <source>
        <dbReference type="SAM" id="SignalP"/>
    </source>
</evidence>
<keyword evidence="1" id="KW-0732">Signal</keyword>
<accession>A0A1I6JHD5</accession>
<feature type="chain" id="PRO_5011624982" evidence="1">
    <location>
        <begin position="21"/>
        <end position="113"/>
    </location>
</feature>